<dbReference type="Proteomes" id="UP000184226">
    <property type="component" value="Unassembled WGS sequence"/>
</dbReference>
<sequence>MNKTIAARRTGFPAQWRRWRYHLSALLLILPLAYLPRYFDDLALSRGDKGLGQREIGQQAVGPWSLRLAEWRIEAPQRQGEAGYMKVFTLALCKECVGQVKAAYLRVGKPRSLRAAGALFSGSPYRQMTSVPIPVRAAPDADLWLTLEGWDGSVHQASWPLKQASPTTAAWLRKQGETQ</sequence>
<accession>A0A1M6A8E3</accession>
<keyword evidence="3" id="KW-1185">Reference proteome</keyword>
<proteinExistence type="predicted"/>
<reference evidence="2 3" key="1">
    <citation type="submission" date="2016-11" db="EMBL/GenBank/DDBJ databases">
        <authorList>
            <person name="Jaros S."/>
            <person name="Januszkiewicz K."/>
            <person name="Wedrychowicz H."/>
        </authorList>
    </citation>
    <scope>NUCLEOTIDE SEQUENCE [LARGE SCALE GENOMIC DNA]</scope>
    <source>
        <strain evidence="2 3">CGMCC 1.10190</strain>
    </source>
</reference>
<keyword evidence="1" id="KW-1133">Transmembrane helix</keyword>
<name>A0A1M6A8E3_9BURK</name>
<dbReference type="InterPro" id="IPR016922">
    <property type="entry name" value="UCP029505"/>
</dbReference>
<dbReference type="EMBL" id="FQXE01000021">
    <property type="protein sequence ID" value="SHI32403.1"/>
    <property type="molecule type" value="Genomic_DNA"/>
</dbReference>
<dbReference type="PIRSF" id="PIRSF029505">
    <property type="entry name" value="UCP029505"/>
    <property type="match status" value="1"/>
</dbReference>
<keyword evidence="1" id="KW-0812">Transmembrane</keyword>
<gene>
    <name evidence="2" type="ORF">SAMN04488135_12141</name>
</gene>
<evidence type="ECO:0000313" key="3">
    <source>
        <dbReference type="Proteomes" id="UP000184226"/>
    </source>
</evidence>
<protein>
    <recommendedName>
        <fullName evidence="4">Thiamine pyrophosphate-binding protein</fullName>
    </recommendedName>
</protein>
<dbReference type="STRING" id="658167.SAMN04488135_12141"/>
<keyword evidence="1" id="KW-0472">Membrane</keyword>
<feature type="transmembrane region" description="Helical" evidence="1">
    <location>
        <begin position="21"/>
        <end position="39"/>
    </location>
</feature>
<dbReference type="RefSeq" id="WP_073109489.1">
    <property type="nucleotide sequence ID" value="NZ_FQXE01000021.1"/>
</dbReference>
<evidence type="ECO:0000313" key="2">
    <source>
        <dbReference type="EMBL" id="SHI32403.1"/>
    </source>
</evidence>
<organism evidence="2 3">
    <name type="scientific">Pollutimonas bauzanensis</name>
    <dbReference type="NCBI Taxonomy" id="658167"/>
    <lineage>
        <taxon>Bacteria</taxon>
        <taxon>Pseudomonadati</taxon>
        <taxon>Pseudomonadota</taxon>
        <taxon>Betaproteobacteria</taxon>
        <taxon>Burkholderiales</taxon>
        <taxon>Alcaligenaceae</taxon>
        <taxon>Pollutimonas</taxon>
    </lineage>
</organism>
<evidence type="ECO:0008006" key="4">
    <source>
        <dbReference type="Google" id="ProtNLM"/>
    </source>
</evidence>
<evidence type="ECO:0000256" key="1">
    <source>
        <dbReference type="SAM" id="Phobius"/>
    </source>
</evidence>
<dbReference type="OrthoDB" id="5366025at2"/>
<dbReference type="AlphaFoldDB" id="A0A1M6A8E3"/>